<protein>
    <submittedName>
        <fullName evidence="2">Uncharacterized protein</fullName>
    </submittedName>
</protein>
<gene>
    <name evidence="2" type="ORF">MENT_LOCUS24329</name>
</gene>
<evidence type="ECO:0000256" key="1">
    <source>
        <dbReference type="SAM" id="Coils"/>
    </source>
</evidence>
<dbReference type="Proteomes" id="UP000580250">
    <property type="component" value="Unassembled WGS sequence"/>
</dbReference>
<evidence type="ECO:0000313" key="3">
    <source>
        <dbReference type="Proteomes" id="UP000580250"/>
    </source>
</evidence>
<feature type="coiled-coil region" evidence="1">
    <location>
        <begin position="23"/>
        <end position="89"/>
    </location>
</feature>
<dbReference type="EMBL" id="CAJEWN010000205">
    <property type="protein sequence ID" value="CAD2172762.1"/>
    <property type="molecule type" value="Genomic_DNA"/>
</dbReference>
<sequence>MNESNIENQSNDLIKLQNHQKFFVEEKERNLNLENELKKIQKLNFDNEKEIEEMRQNFQKLQAEKDACLKQKDEKINSLEEEMKKVKIKIFFVEKFCFLNISL</sequence>
<accession>A0A6V7VD42</accession>
<name>A0A6V7VD42_MELEN</name>
<keyword evidence="1" id="KW-0175">Coiled coil</keyword>
<evidence type="ECO:0000313" key="2">
    <source>
        <dbReference type="EMBL" id="CAD2172762.1"/>
    </source>
</evidence>
<proteinExistence type="predicted"/>
<organism evidence="2 3">
    <name type="scientific">Meloidogyne enterolobii</name>
    <name type="common">Root-knot nematode worm</name>
    <name type="synonym">Meloidogyne mayaguensis</name>
    <dbReference type="NCBI Taxonomy" id="390850"/>
    <lineage>
        <taxon>Eukaryota</taxon>
        <taxon>Metazoa</taxon>
        <taxon>Ecdysozoa</taxon>
        <taxon>Nematoda</taxon>
        <taxon>Chromadorea</taxon>
        <taxon>Rhabditida</taxon>
        <taxon>Tylenchina</taxon>
        <taxon>Tylenchomorpha</taxon>
        <taxon>Tylenchoidea</taxon>
        <taxon>Meloidogynidae</taxon>
        <taxon>Meloidogyninae</taxon>
        <taxon>Meloidogyne</taxon>
    </lineage>
</organism>
<reference evidence="2 3" key="1">
    <citation type="submission" date="2020-08" db="EMBL/GenBank/DDBJ databases">
        <authorList>
            <person name="Koutsovoulos G."/>
            <person name="Danchin GJ E."/>
        </authorList>
    </citation>
    <scope>NUCLEOTIDE SEQUENCE [LARGE SCALE GENOMIC DNA]</scope>
</reference>
<dbReference type="AlphaFoldDB" id="A0A6V7VD42"/>
<comment type="caution">
    <text evidence="2">The sequence shown here is derived from an EMBL/GenBank/DDBJ whole genome shotgun (WGS) entry which is preliminary data.</text>
</comment>